<dbReference type="AlphaFoldDB" id="A0A927AZJ9"/>
<organism evidence="1 2">
    <name type="scientific">Spirosoma validum</name>
    <dbReference type="NCBI Taxonomy" id="2771355"/>
    <lineage>
        <taxon>Bacteria</taxon>
        <taxon>Pseudomonadati</taxon>
        <taxon>Bacteroidota</taxon>
        <taxon>Cytophagia</taxon>
        <taxon>Cytophagales</taxon>
        <taxon>Cytophagaceae</taxon>
        <taxon>Spirosoma</taxon>
    </lineage>
</organism>
<accession>A0A927AZJ9</accession>
<keyword evidence="2" id="KW-1185">Reference proteome</keyword>
<dbReference type="Proteomes" id="UP000653797">
    <property type="component" value="Unassembled WGS sequence"/>
</dbReference>
<reference evidence="1" key="1">
    <citation type="submission" date="2020-09" db="EMBL/GenBank/DDBJ databases">
        <authorList>
            <person name="Kim M.K."/>
        </authorList>
    </citation>
    <scope>NUCLEOTIDE SEQUENCE</scope>
    <source>
        <strain evidence="1">BT704</strain>
    </source>
</reference>
<dbReference type="RefSeq" id="WP_191038258.1">
    <property type="nucleotide sequence ID" value="NZ_JACXAA010000002.1"/>
</dbReference>
<name>A0A927AZJ9_9BACT</name>
<comment type="caution">
    <text evidence="1">The sequence shown here is derived from an EMBL/GenBank/DDBJ whole genome shotgun (WGS) entry which is preliminary data.</text>
</comment>
<dbReference type="EMBL" id="JACXAA010000002">
    <property type="protein sequence ID" value="MBD2752628.1"/>
    <property type="molecule type" value="Genomic_DNA"/>
</dbReference>
<proteinExistence type="predicted"/>
<gene>
    <name evidence="1" type="ORF">IC230_06995</name>
</gene>
<evidence type="ECO:0000313" key="2">
    <source>
        <dbReference type="Proteomes" id="UP000653797"/>
    </source>
</evidence>
<sequence length="106" mass="12593">MTTTHTTTQQRIEQQLAEYDRTINAFVSVDEGSTETVRALCTTLEQWVLTEYKKEARVSTDEDMRFHDVVICRMLRMIELVVTLEAKINYERNWKSYLVEKEVNRD</sequence>
<protein>
    <submittedName>
        <fullName evidence="1">Uncharacterized protein</fullName>
    </submittedName>
</protein>
<evidence type="ECO:0000313" key="1">
    <source>
        <dbReference type="EMBL" id="MBD2752628.1"/>
    </source>
</evidence>